<dbReference type="SUPFAM" id="SSF102114">
    <property type="entry name" value="Radical SAM enzymes"/>
    <property type="match status" value="1"/>
</dbReference>
<accession>Q8TWH6</accession>
<evidence type="ECO:0000256" key="4">
    <source>
        <dbReference type="ARBA" id="ARBA00022723"/>
    </source>
</evidence>
<dbReference type="InterPro" id="IPR013785">
    <property type="entry name" value="Aldolase_TIM"/>
</dbReference>
<dbReference type="GO" id="GO:0051539">
    <property type="term" value="F:4 iron, 4 sulfur cluster binding"/>
    <property type="evidence" value="ECO:0007669"/>
    <property type="project" value="UniProtKB-KW"/>
</dbReference>
<dbReference type="PANTHER" id="PTHR43787:SF11">
    <property type="entry name" value="UPF0026 PROTEIN SLR1464"/>
    <property type="match status" value="1"/>
</dbReference>
<sequence length="322" mass="35171">MIPTLTGRTDDPDRLMRGLEELGWTVREKGDRLVAISPGGQQVEANRETGELRITGRGEGTAARTLVKLAVKLGAEVELEGLSSEDRRPLVYGPVPSRRLGTSLGIDLPRGMCTHDCEYCSVGVSRRVSPHERFTVDPVAVREELSETLRRCDPDAVTFAGVGEPTLCANLREIAEEIRPLVEGVGAEVVLLTNSTWVSECADVVDVAVASLDCAREDLYRTINRPHPDMSLEHLVEELSQCDPGDVVVEVLLCRVGKITNADPDHLRELADLLGSIGLERVQLNTVARPPARGRAEPVGRDELLVARRTLESCGLEVSVYR</sequence>
<dbReference type="HOGENOM" id="CLU_862241_0_0_2"/>
<dbReference type="PROSITE" id="PS51918">
    <property type="entry name" value="RADICAL_SAM"/>
    <property type="match status" value="1"/>
</dbReference>
<dbReference type="KEGG" id="mka:MK1058"/>
<dbReference type="PaxDb" id="190192-MK1058"/>
<dbReference type="InterPro" id="IPR058240">
    <property type="entry name" value="rSAM_sf"/>
</dbReference>
<dbReference type="STRING" id="190192.MK1058"/>
<dbReference type="InParanoid" id="Q8TWH6"/>
<evidence type="ECO:0000256" key="1">
    <source>
        <dbReference type="ARBA" id="ARBA00001966"/>
    </source>
</evidence>
<organism evidence="8 9">
    <name type="scientific">Methanopyrus kandleri (strain AV19 / DSM 6324 / JCM 9639 / NBRC 100938)</name>
    <dbReference type="NCBI Taxonomy" id="190192"/>
    <lineage>
        <taxon>Archaea</taxon>
        <taxon>Methanobacteriati</taxon>
        <taxon>Methanobacteriota</taxon>
        <taxon>Methanomada group</taxon>
        <taxon>Methanopyri</taxon>
        <taxon>Methanopyrales</taxon>
        <taxon>Methanopyraceae</taxon>
        <taxon>Methanopyrus</taxon>
    </lineage>
</organism>
<keyword evidence="9" id="KW-1185">Reference proteome</keyword>
<dbReference type="InterPro" id="IPR007197">
    <property type="entry name" value="rSAM"/>
</dbReference>
<dbReference type="GeneID" id="1477159"/>
<evidence type="ECO:0000256" key="3">
    <source>
        <dbReference type="ARBA" id="ARBA00022691"/>
    </source>
</evidence>
<keyword evidence="6" id="KW-0411">Iron-sulfur</keyword>
<dbReference type="CDD" id="cd01335">
    <property type="entry name" value="Radical_SAM"/>
    <property type="match status" value="1"/>
</dbReference>
<dbReference type="GO" id="GO:0003824">
    <property type="term" value="F:catalytic activity"/>
    <property type="evidence" value="ECO:0007669"/>
    <property type="project" value="InterPro"/>
</dbReference>
<proteinExistence type="predicted"/>
<dbReference type="Gene3D" id="3.20.20.70">
    <property type="entry name" value="Aldolase class I"/>
    <property type="match status" value="1"/>
</dbReference>
<dbReference type="SFLD" id="SFLDS00029">
    <property type="entry name" value="Radical_SAM"/>
    <property type="match status" value="1"/>
</dbReference>
<evidence type="ECO:0000256" key="2">
    <source>
        <dbReference type="ARBA" id="ARBA00022485"/>
    </source>
</evidence>
<reference evidence="8 9" key="1">
    <citation type="journal article" date="2002" name="Proc. Natl. Acad. Sci. U.S.A.">
        <title>The complete genome of hyperthermophile Methanopyrus kandleri AV19 and monophyly of archaeal methanogens.</title>
        <authorList>
            <person name="Slesarev A.I."/>
            <person name="Mezhevaya K.V."/>
            <person name="Makarova K.S."/>
            <person name="Polushin N.N."/>
            <person name="Shcherbinina O.V."/>
            <person name="Shakhova V.V."/>
            <person name="Belova G.I."/>
            <person name="Aravind L."/>
            <person name="Natale D.A."/>
            <person name="Rogozin I.B."/>
            <person name="Tatusov R.L."/>
            <person name="Wolf Y.I."/>
            <person name="Stetter K.O."/>
            <person name="Malykh A.G."/>
            <person name="Koonin E.V."/>
            <person name="Kozyavkin S.A."/>
        </authorList>
    </citation>
    <scope>NUCLEOTIDE SEQUENCE [LARGE SCALE GENOMIC DNA]</scope>
    <source>
        <strain evidence="9">AV19 / DSM 6324 / JCM 9639 / NBRC 100938</strain>
    </source>
</reference>
<gene>
    <name evidence="8" type="ordered locus">MK1058</name>
</gene>
<protein>
    <submittedName>
        <fullName evidence="8">Fe-S oxidoreductase</fullName>
    </submittedName>
</protein>
<dbReference type="EnsemblBacteria" id="AAM02271">
    <property type="protein sequence ID" value="AAM02271"/>
    <property type="gene ID" value="MK1058"/>
</dbReference>
<dbReference type="GO" id="GO:0046872">
    <property type="term" value="F:metal ion binding"/>
    <property type="evidence" value="ECO:0007669"/>
    <property type="project" value="UniProtKB-KW"/>
</dbReference>
<keyword evidence="5" id="KW-0408">Iron</keyword>
<dbReference type="Proteomes" id="UP000001826">
    <property type="component" value="Chromosome"/>
</dbReference>
<dbReference type="Pfam" id="PF04055">
    <property type="entry name" value="Radical_SAM"/>
    <property type="match status" value="1"/>
</dbReference>
<evidence type="ECO:0000313" key="9">
    <source>
        <dbReference type="Proteomes" id="UP000001826"/>
    </source>
</evidence>
<dbReference type="EMBL" id="AE009439">
    <property type="protein sequence ID" value="AAM02271.1"/>
    <property type="molecule type" value="Genomic_DNA"/>
</dbReference>
<feature type="domain" description="Radical SAM core" evidence="7">
    <location>
        <begin position="98"/>
        <end position="322"/>
    </location>
</feature>
<dbReference type="PANTHER" id="PTHR43787">
    <property type="entry name" value="FEMO COFACTOR BIOSYNTHESIS PROTEIN NIFB-RELATED"/>
    <property type="match status" value="1"/>
</dbReference>
<dbReference type="RefSeq" id="WP_011019426.1">
    <property type="nucleotide sequence ID" value="NC_003551.1"/>
</dbReference>
<comment type="cofactor">
    <cofactor evidence="1">
        <name>[4Fe-4S] cluster</name>
        <dbReference type="ChEBI" id="CHEBI:49883"/>
    </cofactor>
</comment>
<keyword evidence="4" id="KW-0479">Metal-binding</keyword>
<evidence type="ECO:0000313" key="8">
    <source>
        <dbReference type="EMBL" id="AAM02271.1"/>
    </source>
</evidence>
<name>Q8TWH6_METKA</name>
<evidence type="ECO:0000256" key="5">
    <source>
        <dbReference type="ARBA" id="ARBA00023004"/>
    </source>
</evidence>
<evidence type="ECO:0000259" key="7">
    <source>
        <dbReference type="PROSITE" id="PS51918"/>
    </source>
</evidence>
<keyword evidence="2" id="KW-0004">4Fe-4S</keyword>
<dbReference type="AlphaFoldDB" id="Q8TWH6"/>
<evidence type="ECO:0000256" key="6">
    <source>
        <dbReference type="ARBA" id="ARBA00023014"/>
    </source>
</evidence>
<dbReference type="OrthoDB" id="17974at2157"/>
<keyword evidence="3" id="KW-0949">S-adenosyl-L-methionine</keyword>